<feature type="domain" description="Pseudouridine synthase RsuA/RluA-like" evidence="9">
    <location>
        <begin position="279"/>
        <end position="434"/>
    </location>
</feature>
<comment type="similarity">
    <text evidence="3">Belongs to the pseudouridine synthase RluA family.</text>
</comment>
<feature type="region of interest" description="Disordered" evidence="8">
    <location>
        <begin position="161"/>
        <end position="205"/>
    </location>
</feature>
<dbReference type="Pfam" id="PF00849">
    <property type="entry name" value="PseudoU_synth_2"/>
    <property type="match status" value="1"/>
</dbReference>
<feature type="region of interest" description="Disordered" evidence="8">
    <location>
        <begin position="35"/>
        <end position="56"/>
    </location>
</feature>
<reference evidence="10" key="1">
    <citation type="submission" date="2020-11" db="EMBL/GenBank/DDBJ databases">
        <authorList>
            <person name="Tran Van P."/>
        </authorList>
    </citation>
    <scope>NUCLEOTIDE SEQUENCE</scope>
</reference>
<protein>
    <recommendedName>
        <fullName evidence="6">Pseudouridylate synthase RPUSD4, mitochondrial</fullName>
    </recommendedName>
    <alternativeName>
        <fullName evidence="7">RNA pseudouridylate synthase domain-containing protein 4</fullName>
    </alternativeName>
</protein>
<feature type="compositionally biased region" description="Basic and acidic residues" evidence="8">
    <location>
        <begin position="38"/>
        <end position="47"/>
    </location>
</feature>
<keyword evidence="11" id="KW-1185">Reference proteome</keyword>
<evidence type="ECO:0000256" key="6">
    <source>
        <dbReference type="ARBA" id="ARBA00039953"/>
    </source>
</evidence>
<dbReference type="GO" id="GO:0003723">
    <property type="term" value="F:RNA binding"/>
    <property type="evidence" value="ECO:0007669"/>
    <property type="project" value="InterPro"/>
</dbReference>
<dbReference type="AlphaFoldDB" id="A0A7R9BQN0"/>
<comment type="catalytic activity">
    <reaction evidence="5">
        <text>a uridine in tRNA = a pseudouridine in tRNA</text>
        <dbReference type="Rhea" id="RHEA:54572"/>
        <dbReference type="Rhea" id="RHEA-COMP:13339"/>
        <dbReference type="Rhea" id="RHEA-COMP:13934"/>
        <dbReference type="ChEBI" id="CHEBI:65314"/>
        <dbReference type="ChEBI" id="CHEBI:65315"/>
    </reaction>
</comment>
<dbReference type="PANTHER" id="PTHR21600:SF83">
    <property type="entry name" value="PSEUDOURIDYLATE SYNTHASE RPUSD4, MITOCHONDRIAL"/>
    <property type="match status" value="1"/>
</dbReference>
<evidence type="ECO:0000256" key="2">
    <source>
        <dbReference type="ARBA" id="ARBA00001896"/>
    </source>
</evidence>
<dbReference type="Gene3D" id="3.30.2350.10">
    <property type="entry name" value="Pseudouridine synthase"/>
    <property type="match status" value="1"/>
</dbReference>
<feature type="region of interest" description="Disordered" evidence="8">
    <location>
        <begin position="89"/>
        <end position="117"/>
    </location>
</feature>
<dbReference type="InterPro" id="IPR006145">
    <property type="entry name" value="PsdUridine_synth_RsuA/RluA"/>
</dbReference>
<name>A0A7R9BQN0_9CRUS</name>
<keyword evidence="4" id="KW-0413">Isomerase</keyword>
<evidence type="ECO:0000313" key="10">
    <source>
        <dbReference type="EMBL" id="CAD7279753.1"/>
    </source>
</evidence>
<accession>A0A7R9BQN0</accession>
<dbReference type="SUPFAM" id="SSF55120">
    <property type="entry name" value="Pseudouridine synthase"/>
    <property type="match status" value="1"/>
</dbReference>
<sequence>MARSFGHVMARWCIIRGLRHSAVAANPRKASSILTEDSLGKRDEDKSGTTVSTPFGSIRFDASQKSTSTDLNPIDDEYFGSYFRRAATEEHIKDDKETPHQRNSVETRESGGGSSQQDLAMNHVDQQYFGNYLNPNAGGMEKDFVGLNIFGGDSSIITFARPSITEEEEEKPLVQEKRRKPSKSLSKTPSIQSRVFEENDHPTEVNEVPERQDDVFDVESPQTAFDYAMKLRREEKLKDGNVSHNSKDSFNFGLNFNRMTRDEIYTIVKSSVIYNENDIVALNKPFGMSCQGGSPNDLTFISKHLDRLARDMGAKDVLLPIHRLDKDCTGVLVYAKTELMANLLRACFSQRKVVKIYWAILKGTPDPNEGIIDIPIAEGRLGDRRRMVLRPEAISSGGSKARTYYKVISTRGSACLVELRPETGLKHQLRVHTAFGLSCGILGDHKYSHRDKFAPQKLSGDILSALKIRSQDARDVPLHLHAKALVFPELLSNKTKNLFIRAEVPKGFRKTLRKLRLSSGAN</sequence>
<dbReference type="EMBL" id="CAJPEX010001772">
    <property type="protein sequence ID" value="CAG0919905.1"/>
    <property type="molecule type" value="Genomic_DNA"/>
</dbReference>
<dbReference type="PANTHER" id="PTHR21600">
    <property type="entry name" value="MITOCHONDRIAL RNA PSEUDOURIDINE SYNTHASE"/>
    <property type="match status" value="1"/>
</dbReference>
<evidence type="ECO:0000313" key="11">
    <source>
        <dbReference type="Proteomes" id="UP000678499"/>
    </source>
</evidence>
<feature type="compositionally biased region" description="Polar residues" evidence="8">
    <location>
        <begin position="183"/>
        <end position="193"/>
    </location>
</feature>
<evidence type="ECO:0000256" key="4">
    <source>
        <dbReference type="ARBA" id="ARBA00023235"/>
    </source>
</evidence>
<evidence type="ECO:0000256" key="8">
    <source>
        <dbReference type="SAM" id="MobiDB-lite"/>
    </source>
</evidence>
<evidence type="ECO:0000256" key="7">
    <source>
        <dbReference type="ARBA" id="ARBA00041563"/>
    </source>
</evidence>
<organism evidence="10">
    <name type="scientific">Notodromas monacha</name>
    <dbReference type="NCBI Taxonomy" id="399045"/>
    <lineage>
        <taxon>Eukaryota</taxon>
        <taxon>Metazoa</taxon>
        <taxon>Ecdysozoa</taxon>
        <taxon>Arthropoda</taxon>
        <taxon>Crustacea</taxon>
        <taxon>Oligostraca</taxon>
        <taxon>Ostracoda</taxon>
        <taxon>Podocopa</taxon>
        <taxon>Podocopida</taxon>
        <taxon>Cypridocopina</taxon>
        <taxon>Cypridoidea</taxon>
        <taxon>Cyprididae</taxon>
        <taxon>Notodromas</taxon>
    </lineage>
</organism>
<evidence type="ECO:0000259" key="9">
    <source>
        <dbReference type="Pfam" id="PF00849"/>
    </source>
</evidence>
<gene>
    <name evidence="10" type="ORF">NMOB1V02_LOCUS7420</name>
</gene>
<dbReference type="GO" id="GO:0001522">
    <property type="term" value="P:pseudouridine synthesis"/>
    <property type="evidence" value="ECO:0007669"/>
    <property type="project" value="InterPro"/>
</dbReference>
<feature type="compositionally biased region" description="Basic and acidic residues" evidence="8">
    <location>
        <begin position="195"/>
        <end position="205"/>
    </location>
</feature>
<dbReference type="GO" id="GO:0009982">
    <property type="term" value="F:pseudouridine synthase activity"/>
    <property type="evidence" value="ECO:0007669"/>
    <property type="project" value="InterPro"/>
</dbReference>
<evidence type="ECO:0000256" key="5">
    <source>
        <dbReference type="ARBA" id="ARBA00036943"/>
    </source>
</evidence>
<dbReference type="Proteomes" id="UP000678499">
    <property type="component" value="Unassembled WGS sequence"/>
</dbReference>
<dbReference type="InterPro" id="IPR020103">
    <property type="entry name" value="PsdUridine_synth_cat_dom_sf"/>
</dbReference>
<dbReference type="InterPro" id="IPR050188">
    <property type="entry name" value="RluA_PseudoU_synthase"/>
</dbReference>
<comment type="catalytic activity">
    <reaction evidence="2">
        <text>uridine in 5S rRNA = pseudouridine in 5S rRNA</text>
        <dbReference type="Rhea" id="RHEA:47036"/>
        <dbReference type="Rhea" id="RHEA-COMP:11730"/>
        <dbReference type="Rhea" id="RHEA-COMP:11731"/>
        <dbReference type="ChEBI" id="CHEBI:65314"/>
        <dbReference type="ChEBI" id="CHEBI:65315"/>
    </reaction>
</comment>
<comment type="catalytic activity">
    <reaction evidence="1">
        <text>a uridine in mRNA = a pseudouridine in mRNA</text>
        <dbReference type="Rhea" id="RHEA:56644"/>
        <dbReference type="Rhea" id="RHEA-COMP:14658"/>
        <dbReference type="Rhea" id="RHEA-COMP:14659"/>
        <dbReference type="ChEBI" id="CHEBI:65314"/>
        <dbReference type="ChEBI" id="CHEBI:65315"/>
    </reaction>
</comment>
<dbReference type="EMBL" id="OA883809">
    <property type="protein sequence ID" value="CAD7279753.1"/>
    <property type="molecule type" value="Genomic_DNA"/>
</dbReference>
<evidence type="ECO:0000256" key="3">
    <source>
        <dbReference type="ARBA" id="ARBA00010876"/>
    </source>
</evidence>
<evidence type="ECO:0000256" key="1">
    <source>
        <dbReference type="ARBA" id="ARBA00001166"/>
    </source>
</evidence>
<dbReference type="CDD" id="cd02869">
    <property type="entry name" value="PseudoU_synth_RluA_like"/>
    <property type="match status" value="1"/>
</dbReference>
<dbReference type="OrthoDB" id="428658at2759"/>
<proteinExistence type="inferred from homology"/>
<feature type="compositionally biased region" description="Basic and acidic residues" evidence="8">
    <location>
        <begin position="89"/>
        <end position="109"/>
    </location>
</feature>